<organism evidence="1 2">
    <name type="scientific">Lithospermum erythrorhizon</name>
    <name type="common">Purple gromwell</name>
    <name type="synonym">Lithospermum officinale var. erythrorhizon</name>
    <dbReference type="NCBI Taxonomy" id="34254"/>
    <lineage>
        <taxon>Eukaryota</taxon>
        <taxon>Viridiplantae</taxon>
        <taxon>Streptophyta</taxon>
        <taxon>Embryophyta</taxon>
        <taxon>Tracheophyta</taxon>
        <taxon>Spermatophyta</taxon>
        <taxon>Magnoliopsida</taxon>
        <taxon>eudicotyledons</taxon>
        <taxon>Gunneridae</taxon>
        <taxon>Pentapetalae</taxon>
        <taxon>asterids</taxon>
        <taxon>lamiids</taxon>
        <taxon>Boraginales</taxon>
        <taxon>Boraginaceae</taxon>
        <taxon>Boraginoideae</taxon>
        <taxon>Lithospermeae</taxon>
        <taxon>Lithospermum</taxon>
    </lineage>
</organism>
<name>A0AAV3R1S9_LITER</name>
<keyword evidence="2" id="KW-1185">Reference proteome</keyword>
<gene>
    <name evidence="1" type="ORF">LIER_23467</name>
</gene>
<reference evidence="1 2" key="1">
    <citation type="submission" date="2024-01" db="EMBL/GenBank/DDBJ databases">
        <title>The complete chloroplast genome sequence of Lithospermum erythrorhizon: insights into the phylogenetic relationship among Boraginaceae species and the maternal lineages of purple gromwells.</title>
        <authorList>
            <person name="Okada T."/>
            <person name="Watanabe K."/>
        </authorList>
    </citation>
    <scope>NUCLEOTIDE SEQUENCE [LARGE SCALE GENOMIC DNA]</scope>
</reference>
<sequence>MEVQVEDEDRNFVEIDSDDEVQIERPTTNINASHDDDIMDDYGRMVNNDNVEDINHDNDHHDNQLSNMRSRLILIILKAMNKINHLFAYRLGIEFHLLRYPPHDYVLVTSEGEPTCYQESIGREDEHEWMEPMREEMNSLEKNNTFTLVDKVPRADERRDELIREEQHIHSSR</sequence>
<dbReference type="AlphaFoldDB" id="A0AAV3R1S9"/>
<comment type="caution">
    <text evidence="1">The sequence shown here is derived from an EMBL/GenBank/DDBJ whole genome shotgun (WGS) entry which is preliminary data.</text>
</comment>
<protein>
    <submittedName>
        <fullName evidence="1">Uncharacterized protein</fullName>
    </submittedName>
</protein>
<evidence type="ECO:0000313" key="1">
    <source>
        <dbReference type="EMBL" id="GAA0168843.1"/>
    </source>
</evidence>
<dbReference type="Proteomes" id="UP001454036">
    <property type="component" value="Unassembled WGS sequence"/>
</dbReference>
<evidence type="ECO:0000313" key="2">
    <source>
        <dbReference type="Proteomes" id="UP001454036"/>
    </source>
</evidence>
<dbReference type="EMBL" id="BAABME010006613">
    <property type="protein sequence ID" value="GAA0168843.1"/>
    <property type="molecule type" value="Genomic_DNA"/>
</dbReference>
<accession>A0AAV3R1S9</accession>
<proteinExistence type="predicted"/>